<accession>A0A4U0WUS3</accession>
<comment type="caution">
    <text evidence="3">The sequence shown here is derived from an EMBL/GenBank/DDBJ whole genome shotgun (WGS) entry which is preliminary data.</text>
</comment>
<dbReference type="Proteomes" id="UP000309340">
    <property type="component" value="Unassembled WGS sequence"/>
</dbReference>
<evidence type="ECO:0000313" key="4">
    <source>
        <dbReference type="Proteomes" id="UP000309340"/>
    </source>
</evidence>
<evidence type="ECO:0000313" key="3">
    <source>
        <dbReference type="EMBL" id="TKA67392.1"/>
    </source>
</evidence>
<feature type="region of interest" description="Disordered" evidence="2">
    <location>
        <begin position="102"/>
        <end position="150"/>
    </location>
</feature>
<keyword evidence="4" id="KW-1185">Reference proteome</keyword>
<dbReference type="AlphaFoldDB" id="A0A4U0WUS3"/>
<name>A0A4U0WUS3_9PEZI</name>
<evidence type="ECO:0000256" key="2">
    <source>
        <dbReference type="SAM" id="MobiDB-lite"/>
    </source>
</evidence>
<keyword evidence="1" id="KW-0175">Coiled coil</keyword>
<reference evidence="3 4" key="1">
    <citation type="submission" date="2017-03" db="EMBL/GenBank/DDBJ databases">
        <title>Genomes of endolithic fungi from Antarctica.</title>
        <authorList>
            <person name="Coleine C."/>
            <person name="Masonjones S."/>
            <person name="Stajich J.E."/>
        </authorList>
    </citation>
    <scope>NUCLEOTIDE SEQUENCE [LARGE SCALE GENOMIC DNA]</scope>
    <source>
        <strain evidence="3 4">CCFEE 5184</strain>
    </source>
</reference>
<dbReference type="EMBL" id="NAJQ01000578">
    <property type="protein sequence ID" value="TKA67392.1"/>
    <property type="molecule type" value="Genomic_DNA"/>
</dbReference>
<evidence type="ECO:0000256" key="1">
    <source>
        <dbReference type="SAM" id="Coils"/>
    </source>
</evidence>
<organism evidence="3 4">
    <name type="scientific">Friedmanniomyces simplex</name>
    <dbReference type="NCBI Taxonomy" id="329884"/>
    <lineage>
        <taxon>Eukaryota</taxon>
        <taxon>Fungi</taxon>
        <taxon>Dikarya</taxon>
        <taxon>Ascomycota</taxon>
        <taxon>Pezizomycotina</taxon>
        <taxon>Dothideomycetes</taxon>
        <taxon>Dothideomycetidae</taxon>
        <taxon>Mycosphaerellales</taxon>
        <taxon>Teratosphaeriaceae</taxon>
        <taxon>Friedmanniomyces</taxon>
    </lineage>
</organism>
<feature type="coiled-coil region" evidence="1">
    <location>
        <begin position="182"/>
        <end position="244"/>
    </location>
</feature>
<protein>
    <submittedName>
        <fullName evidence="3">Uncharacterized protein</fullName>
    </submittedName>
</protein>
<dbReference type="OrthoDB" id="3823258at2759"/>
<gene>
    <name evidence="3" type="ORF">B0A55_07828</name>
</gene>
<proteinExistence type="predicted"/>
<sequence length="295" mass="33059">MPSSSEPSLLNRGTPKLRRLLHLNRPNVLGYAPLHSNAPLHSSASSNILEHSADAVNTPDEVEEPHVSSDTIAPDLTRTVTKLIDCAAFPALAAIPSFTITRRNSAPTRPPPAANGMLPFITLQAGSPPVHPTPRSQNRDRPPQSVDKGNARHIRHLHNEQLLKDREFSAPRAHATHDSRSIADLTHTNQLLTAQIEHLQSDRRVCTRAIHRGTRRQLELRGEIQELERQRERDRGALKALRRRTWVPGWCWKAKIAELAMKLDAAETQARERGGVINEQDGEIVELREKLGEYR</sequence>